<dbReference type="EMBL" id="QKUF01000004">
    <property type="protein sequence ID" value="PZW32698.1"/>
    <property type="molecule type" value="Genomic_DNA"/>
</dbReference>
<dbReference type="GO" id="GO:0003677">
    <property type="term" value="F:DNA binding"/>
    <property type="evidence" value="ECO:0007669"/>
    <property type="project" value="UniProtKB-KW"/>
</dbReference>
<evidence type="ECO:0000313" key="12">
    <source>
        <dbReference type="Proteomes" id="UP000248806"/>
    </source>
</evidence>
<dbReference type="OrthoDB" id="9790532at2"/>
<proteinExistence type="inferred from homology"/>
<dbReference type="InterPro" id="IPR051399">
    <property type="entry name" value="RNA-guided_DNA_endo/Transpos"/>
</dbReference>
<protein>
    <submittedName>
        <fullName evidence="11">Putative transposase</fullName>
    </submittedName>
</protein>
<dbReference type="GO" id="GO:0046872">
    <property type="term" value="F:metal ion binding"/>
    <property type="evidence" value="ECO:0007669"/>
    <property type="project" value="UniProtKB-KW"/>
</dbReference>
<feature type="domain" description="Transposase putative helix-turn-helix" evidence="10">
    <location>
        <begin position="1"/>
        <end position="45"/>
    </location>
</feature>
<accession>A0A326UAL0</accession>
<dbReference type="Pfam" id="PF01385">
    <property type="entry name" value="OrfB_IS605"/>
    <property type="match status" value="1"/>
</dbReference>
<feature type="domain" description="Cas12f1-like TNB" evidence="9">
    <location>
        <begin position="309"/>
        <end position="373"/>
    </location>
</feature>
<dbReference type="RefSeq" id="WP_111320980.1">
    <property type="nucleotide sequence ID" value="NZ_BIFX01000002.1"/>
</dbReference>
<dbReference type="PANTHER" id="PTHR30405:SF25">
    <property type="entry name" value="RNA-GUIDED DNA ENDONUCLEASE INSQ-RELATED"/>
    <property type="match status" value="1"/>
</dbReference>
<evidence type="ECO:0000259" key="9">
    <source>
        <dbReference type="Pfam" id="PF07282"/>
    </source>
</evidence>
<evidence type="ECO:0000256" key="1">
    <source>
        <dbReference type="ARBA" id="ARBA00008761"/>
    </source>
</evidence>
<dbReference type="PANTHER" id="PTHR30405">
    <property type="entry name" value="TRANSPOSASE"/>
    <property type="match status" value="1"/>
</dbReference>
<keyword evidence="5" id="KW-0862">Zinc</keyword>
<comment type="similarity">
    <text evidence="1">In the C-terminal section; belongs to the transposase 35 family.</text>
</comment>
<keyword evidence="4" id="KW-0479">Metal-binding</keyword>
<dbReference type="InterPro" id="IPR001959">
    <property type="entry name" value="Transposase"/>
</dbReference>
<keyword evidence="6" id="KW-0238">DNA-binding</keyword>
<keyword evidence="12" id="KW-1185">Reference proteome</keyword>
<gene>
    <name evidence="11" type="ORF">EI42_01790</name>
</gene>
<dbReference type="GO" id="GO:0032196">
    <property type="term" value="P:transposition"/>
    <property type="evidence" value="ECO:0007669"/>
    <property type="project" value="UniProtKB-KW"/>
</dbReference>
<name>A0A326UAL0_THEHA</name>
<reference evidence="11 12" key="1">
    <citation type="submission" date="2018-06" db="EMBL/GenBank/DDBJ databases">
        <title>Genomic Encyclopedia of Archaeal and Bacterial Type Strains, Phase II (KMG-II): from individual species to whole genera.</title>
        <authorList>
            <person name="Goeker M."/>
        </authorList>
    </citation>
    <scope>NUCLEOTIDE SEQUENCE [LARGE SCALE GENOMIC DNA]</scope>
    <source>
        <strain evidence="11 12">ATCC BAA-1881</strain>
    </source>
</reference>
<dbReference type="GO" id="GO:0006310">
    <property type="term" value="P:DNA recombination"/>
    <property type="evidence" value="ECO:0007669"/>
    <property type="project" value="UniProtKB-KW"/>
</dbReference>
<evidence type="ECO:0000256" key="5">
    <source>
        <dbReference type="ARBA" id="ARBA00022833"/>
    </source>
</evidence>
<dbReference type="AlphaFoldDB" id="A0A326UAL0"/>
<evidence type="ECO:0000256" key="3">
    <source>
        <dbReference type="ARBA" id="ARBA00022578"/>
    </source>
</evidence>
<evidence type="ECO:0000256" key="2">
    <source>
        <dbReference type="ARBA" id="ARBA00011044"/>
    </source>
</evidence>
<dbReference type="Pfam" id="PF12323">
    <property type="entry name" value="HTH_OrfB_IS605"/>
    <property type="match status" value="1"/>
</dbReference>
<keyword evidence="7" id="KW-0233">DNA recombination</keyword>
<evidence type="ECO:0000259" key="10">
    <source>
        <dbReference type="Pfam" id="PF12323"/>
    </source>
</evidence>
<keyword evidence="3" id="KW-0815">Transposition</keyword>
<dbReference type="Proteomes" id="UP000248806">
    <property type="component" value="Unassembled WGS sequence"/>
</dbReference>
<dbReference type="Pfam" id="PF07282">
    <property type="entry name" value="Cas12f1-like_TNB"/>
    <property type="match status" value="1"/>
</dbReference>
<evidence type="ECO:0000313" key="11">
    <source>
        <dbReference type="EMBL" id="PZW32698.1"/>
    </source>
</evidence>
<evidence type="ECO:0000256" key="4">
    <source>
        <dbReference type="ARBA" id="ARBA00022723"/>
    </source>
</evidence>
<evidence type="ECO:0000256" key="6">
    <source>
        <dbReference type="ARBA" id="ARBA00023125"/>
    </source>
</evidence>
<sequence>MRKAYTFRLYPTKKQEEKLCWTLNRCRELYNAALSERRDAYRMAGKSISSYEQKRDLPEIKEIRPEYNDIHSQVLQDVLLRLQRAFDRFFERVKNGEKPGYPRFQGRNRYSSFTYPQSGFSLEEKHLTLSKIGTLKVKVHRTIEGAIKTCTIKHESGQWYVIFSCEVKQPEPLPVSYEDVGIDLGITHFAALSNGDFIDSPRHYRQAEKKLKKLQEALSRKKRGSHRRKRAVQAIAKAHRKVRNQRRDFAHKASHQLVQRYQTIVLEELQTKNLLRRPKPKQDEEAGQYLPNGAAAKGGLNKSITDAGWGMFTEMLRVKAAWAGRVVAFVDPKYTSQVCSGCGTVKPKTLEERWHSCECGCELDRDTNAARNILKKYIGAGSALQILPRGESVEAPAF</sequence>
<dbReference type="InterPro" id="IPR010095">
    <property type="entry name" value="Cas12f1-like_TNB"/>
</dbReference>
<comment type="similarity">
    <text evidence="2">In the N-terminal section; belongs to the transposase 2 family.</text>
</comment>
<dbReference type="InterPro" id="IPR021027">
    <property type="entry name" value="Transposase_put_HTH"/>
</dbReference>
<comment type="caution">
    <text evidence="11">The sequence shown here is derived from an EMBL/GenBank/DDBJ whole genome shotgun (WGS) entry which is preliminary data.</text>
</comment>
<organism evidence="11 12">
    <name type="scientific">Thermosporothrix hazakensis</name>
    <dbReference type="NCBI Taxonomy" id="644383"/>
    <lineage>
        <taxon>Bacteria</taxon>
        <taxon>Bacillati</taxon>
        <taxon>Chloroflexota</taxon>
        <taxon>Ktedonobacteria</taxon>
        <taxon>Ktedonobacterales</taxon>
        <taxon>Thermosporotrichaceae</taxon>
        <taxon>Thermosporothrix</taxon>
    </lineage>
</organism>
<dbReference type="NCBIfam" id="NF040570">
    <property type="entry name" value="guided_TnpB"/>
    <property type="match status" value="1"/>
</dbReference>
<evidence type="ECO:0000259" key="8">
    <source>
        <dbReference type="Pfam" id="PF01385"/>
    </source>
</evidence>
<evidence type="ECO:0000256" key="7">
    <source>
        <dbReference type="ARBA" id="ARBA00023172"/>
    </source>
</evidence>
<feature type="domain" description="Probable transposase IS891/IS1136/IS1341" evidence="8">
    <location>
        <begin position="163"/>
        <end position="276"/>
    </location>
</feature>